<feature type="domain" description="FMN hydroxy acid dehydrogenase" evidence="10">
    <location>
        <begin position="1"/>
        <end position="365"/>
    </location>
</feature>
<evidence type="ECO:0000256" key="7">
    <source>
        <dbReference type="ARBA" id="ARBA00029325"/>
    </source>
</evidence>
<keyword evidence="4" id="KW-0288">FMN</keyword>
<gene>
    <name evidence="12" type="ORF">IHE44_0008785</name>
    <name evidence="11" type="ORF">IHE44_007154</name>
</gene>
<evidence type="ECO:0000313" key="13">
    <source>
        <dbReference type="Proteomes" id="UP000618051"/>
    </source>
</evidence>
<dbReference type="InterPro" id="IPR037396">
    <property type="entry name" value="FMN_HAD"/>
</dbReference>
<dbReference type="GO" id="GO:0003973">
    <property type="term" value="F:(S)-2-hydroxy-acid oxidase activity"/>
    <property type="evidence" value="ECO:0007669"/>
    <property type="project" value="UniProtKB-EC"/>
</dbReference>
<dbReference type="GO" id="GO:0010181">
    <property type="term" value="F:FMN binding"/>
    <property type="evidence" value="ECO:0007669"/>
    <property type="project" value="InterPro"/>
</dbReference>
<proteinExistence type="inferred from homology"/>
<dbReference type="PROSITE" id="PS00557">
    <property type="entry name" value="FMN_HYDROXY_ACID_DH_1"/>
    <property type="match status" value="1"/>
</dbReference>
<dbReference type="PANTHER" id="PTHR10578:SF107">
    <property type="entry name" value="2-HYDROXYACID OXIDASE 1"/>
    <property type="match status" value="1"/>
</dbReference>
<comment type="catalytic activity">
    <reaction evidence="8">
        <text>2-hydroxyoctanoate + O2 = 2-oxooctanoate + H2O2</text>
        <dbReference type="Rhea" id="RHEA:67940"/>
        <dbReference type="ChEBI" id="CHEBI:15379"/>
        <dbReference type="ChEBI" id="CHEBI:16240"/>
        <dbReference type="ChEBI" id="CHEBI:133514"/>
        <dbReference type="ChEBI" id="CHEBI:176689"/>
    </reaction>
    <physiologicalReaction direction="left-to-right" evidence="8">
        <dbReference type="Rhea" id="RHEA:67941"/>
    </physiologicalReaction>
</comment>
<comment type="similarity">
    <text evidence="6">Belongs to the FMN-dependent alpha-hydroxy acid dehydrogenase family.</text>
</comment>
<evidence type="ECO:0000256" key="8">
    <source>
        <dbReference type="ARBA" id="ARBA00029327"/>
    </source>
</evidence>
<feature type="region of interest" description="Disordered" evidence="9">
    <location>
        <begin position="711"/>
        <end position="733"/>
    </location>
</feature>
<comment type="caution">
    <text evidence="11">The sequence shown here is derived from an EMBL/GenBank/DDBJ whole genome shotgun (WGS) entry which is preliminary data.</text>
</comment>
<dbReference type="Pfam" id="PF01070">
    <property type="entry name" value="FMN_dh"/>
    <property type="match status" value="1"/>
</dbReference>
<protein>
    <recommendedName>
        <fullName evidence="2">(S)-2-hydroxy-acid oxidase</fullName>
        <ecNumber evidence="2">1.1.3.15</ecNumber>
    </recommendedName>
</protein>
<dbReference type="PROSITE" id="PS51349">
    <property type="entry name" value="FMN_HYDROXY_ACID_DH_2"/>
    <property type="match status" value="1"/>
</dbReference>
<evidence type="ECO:0000313" key="11">
    <source>
        <dbReference type="EMBL" id="KAG0123680.1"/>
    </source>
</evidence>
<dbReference type="PANTHER" id="PTHR10578">
    <property type="entry name" value="S -2-HYDROXY-ACID OXIDASE-RELATED"/>
    <property type="match status" value="1"/>
</dbReference>
<evidence type="ECO:0000259" key="10">
    <source>
        <dbReference type="PROSITE" id="PS51349"/>
    </source>
</evidence>
<dbReference type="OrthoDB" id="25826at2759"/>
<dbReference type="InterPro" id="IPR013785">
    <property type="entry name" value="Aldolase_TIM"/>
</dbReference>
<dbReference type="CDD" id="cd02809">
    <property type="entry name" value="alpha_hydroxyacid_oxid_FMN"/>
    <property type="match status" value="1"/>
</dbReference>
<evidence type="ECO:0000256" key="2">
    <source>
        <dbReference type="ARBA" id="ARBA00013087"/>
    </source>
</evidence>
<dbReference type="AlphaFoldDB" id="A0A835TXV9"/>
<evidence type="ECO:0000256" key="9">
    <source>
        <dbReference type="SAM" id="MobiDB-lite"/>
    </source>
</evidence>
<dbReference type="InterPro" id="IPR008259">
    <property type="entry name" value="FMN_hydac_DH_AS"/>
</dbReference>
<dbReference type="FunFam" id="3.20.20.70:FF:000056">
    <property type="entry name" value="hydroxyacid oxidase 2"/>
    <property type="match status" value="1"/>
</dbReference>
<dbReference type="EMBL" id="JADDUC010000027">
    <property type="protein sequence ID" value="KAG0123680.1"/>
    <property type="molecule type" value="Genomic_DNA"/>
</dbReference>
<evidence type="ECO:0000256" key="5">
    <source>
        <dbReference type="ARBA" id="ARBA00023002"/>
    </source>
</evidence>
<comment type="catalytic activity">
    <reaction evidence="7">
        <text>a (2S)-2-hydroxycarboxylate + O2 = a 2-oxocarboxylate + H2O2</text>
        <dbReference type="Rhea" id="RHEA:16789"/>
        <dbReference type="ChEBI" id="CHEBI:15379"/>
        <dbReference type="ChEBI" id="CHEBI:16240"/>
        <dbReference type="ChEBI" id="CHEBI:35179"/>
        <dbReference type="ChEBI" id="CHEBI:58123"/>
        <dbReference type="EC" id="1.1.3.15"/>
    </reaction>
    <physiologicalReaction direction="left-to-right" evidence="7">
        <dbReference type="Rhea" id="RHEA:16790"/>
    </physiologicalReaction>
</comment>
<evidence type="ECO:0000256" key="3">
    <source>
        <dbReference type="ARBA" id="ARBA00022630"/>
    </source>
</evidence>
<evidence type="ECO:0000256" key="1">
    <source>
        <dbReference type="ARBA" id="ARBA00001917"/>
    </source>
</evidence>
<dbReference type="InterPro" id="IPR012133">
    <property type="entry name" value="Alpha-hydoxy_acid_DH_FMN"/>
</dbReference>
<dbReference type="Proteomes" id="UP000618051">
    <property type="component" value="Unassembled WGS sequence"/>
</dbReference>
<keyword evidence="5" id="KW-0560">Oxidoreductase</keyword>
<evidence type="ECO:0000256" key="4">
    <source>
        <dbReference type="ARBA" id="ARBA00022643"/>
    </source>
</evidence>
<keyword evidence="13" id="KW-1185">Reference proteome</keyword>
<comment type="cofactor">
    <cofactor evidence="1">
        <name>FMN</name>
        <dbReference type="ChEBI" id="CHEBI:58210"/>
    </cofactor>
</comment>
<evidence type="ECO:0000256" key="6">
    <source>
        <dbReference type="ARBA" id="ARBA00024042"/>
    </source>
</evidence>
<evidence type="ECO:0000313" key="12">
    <source>
        <dbReference type="EMBL" id="KAI1240368.1"/>
    </source>
</evidence>
<dbReference type="GO" id="GO:0005777">
    <property type="term" value="C:peroxisome"/>
    <property type="evidence" value="ECO:0007669"/>
    <property type="project" value="UniProtKB-ARBA"/>
</dbReference>
<accession>A0A835TXV9</accession>
<reference evidence="12" key="3">
    <citation type="submission" date="2022-01" db="EMBL/GenBank/DDBJ databases">
        <authorList>
            <person name="Rubenstein D.R."/>
        </authorList>
    </citation>
    <scope>NUCLEOTIDE SEQUENCE</scope>
    <source>
        <strain evidence="12">SS15</strain>
        <tissue evidence="12">Liver</tissue>
    </source>
</reference>
<dbReference type="Gene3D" id="3.20.20.70">
    <property type="entry name" value="Aldolase class I"/>
    <property type="match status" value="1"/>
</dbReference>
<organism evidence="11">
    <name type="scientific">Lamprotornis superbus</name>
    <dbReference type="NCBI Taxonomy" id="245042"/>
    <lineage>
        <taxon>Eukaryota</taxon>
        <taxon>Metazoa</taxon>
        <taxon>Chordata</taxon>
        <taxon>Craniata</taxon>
        <taxon>Vertebrata</taxon>
        <taxon>Euteleostomi</taxon>
        <taxon>Archelosauria</taxon>
        <taxon>Archosauria</taxon>
        <taxon>Dinosauria</taxon>
        <taxon>Saurischia</taxon>
        <taxon>Theropoda</taxon>
        <taxon>Coelurosauria</taxon>
        <taxon>Aves</taxon>
        <taxon>Neognathae</taxon>
        <taxon>Neoaves</taxon>
        <taxon>Telluraves</taxon>
        <taxon>Australaves</taxon>
        <taxon>Passeriformes</taxon>
        <taxon>Sturnidae</taxon>
        <taxon>Lamprotornis</taxon>
    </lineage>
</organism>
<feature type="non-terminal residue" evidence="11">
    <location>
        <position position="1"/>
    </location>
</feature>
<dbReference type="EC" id="1.1.3.15" evidence="2"/>
<sequence>MSGKPVCIADFEEYAKTFLPKSVYDYYRSGADDQETLADNVAAFSRWKLYPRVLRDVSVMDLSTSVLGQRVTMPVCVAATAMQRMAHPHGETATARACQAVGTGMMLSSWATSSIEEVAEAAPGGLRWLQLYVYKDREVTESLVRRAERAGYRGIFVTVDTPYLGRRLADVRNKFQLPPHLRLKNFSSSDLGFSSGKDFGENSGLAVYVAEAIDATINWEDIKWLRGLTSLPIVLKGILRADDAKEAIKIGVNGILVSNHGARQLDGVPATIDVLPEIVEAVQGKVEVFLDGGVRKGTDVLKALALGARAVFIGRPVLWGLAYQGEEGAKEVLQMLKEEFRLAMALTDKIRLHSLCGPPPAVLTEGTLCFVGDHLLKKELKANFTGVSKSLRLLRKAATLGESKYPLNSGEILQLQRTKEVWQFYREQGEKLRSISKAQKMQFPVFAPTRFEESSETLWFSRSSDGVYIVFSCLLSENRLTAFQFNPKRQHSAGVLGTEKIPNWFGRLVNDQVDQEHSLEKEIAALNEKIFITCFEKVVLPKRFRCEAGSYILMFHVQSVCGFLCCWQFRSFPFWKHHHKVVSLAPVSSWRIKPTEEHEEEGRFSTGYVESTQEVWRGFSPGLGSQQLRSRYAFLALCSKEINLFQSGKVSERACGVFWTADRWTCRQQGSPKKKTNTLLEKPTSSRLGCAGNIFAMRIWQFNSAEESTEVQDCRRGSADGRSQPRVGRTSDLSDQTWRRRLLQLQDRFSSLSHLPVSPLKQRPAAFRMLGACRQGGESSNGQVKQIALEWRKSTTYVTFITNERTCPPDAKCLCVVAQLLPLHSSSCKFQSRSRQRCALQRCFSTGSSLCSTESE</sequence>
<dbReference type="InterPro" id="IPR000262">
    <property type="entry name" value="FMN-dep_DH"/>
</dbReference>
<name>A0A835TXV9_9PASS</name>
<reference evidence="12 13" key="2">
    <citation type="journal article" date="2021" name="J. Hered.">
        <title>Feather Gene Expression Elucidates the Developmental Basis of Plumage Iridescence in African Starlings.</title>
        <authorList>
            <person name="Rubenstein D.R."/>
            <person name="Corvelo A."/>
            <person name="MacManes M.D."/>
            <person name="Maia R."/>
            <person name="Narzisi G."/>
            <person name="Rousaki A."/>
            <person name="Vandenabeele P."/>
            <person name="Shawkey M.D."/>
            <person name="Solomon J."/>
        </authorList>
    </citation>
    <scope>NUCLEOTIDE SEQUENCE [LARGE SCALE GENOMIC DNA]</scope>
    <source>
        <strain evidence="12">SS15</strain>
    </source>
</reference>
<dbReference type="EMBL" id="JADDUC020000003">
    <property type="protein sequence ID" value="KAI1240368.1"/>
    <property type="molecule type" value="Genomic_DNA"/>
</dbReference>
<dbReference type="SUPFAM" id="SSF51395">
    <property type="entry name" value="FMN-linked oxidoreductases"/>
    <property type="match status" value="1"/>
</dbReference>
<keyword evidence="3" id="KW-0285">Flavoprotein</keyword>
<reference evidence="11" key="1">
    <citation type="submission" date="2020-10" db="EMBL/GenBank/DDBJ databases">
        <title>Feather gene expression reveals the developmental basis of iridescence in African starlings.</title>
        <authorList>
            <person name="Rubenstein D.R."/>
        </authorList>
    </citation>
    <scope>NUCLEOTIDE SEQUENCE</scope>
    <source>
        <strain evidence="11">SS15</strain>
        <tissue evidence="11">Liver</tissue>
    </source>
</reference>